<accession>A0A7J6M580</accession>
<organism evidence="1 2">
    <name type="scientific">Perkinsus chesapeaki</name>
    <name type="common">Clam parasite</name>
    <name type="synonym">Perkinsus andrewsi</name>
    <dbReference type="NCBI Taxonomy" id="330153"/>
    <lineage>
        <taxon>Eukaryota</taxon>
        <taxon>Sar</taxon>
        <taxon>Alveolata</taxon>
        <taxon>Perkinsozoa</taxon>
        <taxon>Perkinsea</taxon>
        <taxon>Perkinsida</taxon>
        <taxon>Perkinsidae</taxon>
        <taxon>Perkinsus</taxon>
    </lineage>
</organism>
<reference evidence="1 2" key="1">
    <citation type="submission" date="2020-04" db="EMBL/GenBank/DDBJ databases">
        <title>Perkinsus chesapeaki whole genome sequence.</title>
        <authorList>
            <person name="Bogema D.R."/>
        </authorList>
    </citation>
    <scope>NUCLEOTIDE SEQUENCE [LARGE SCALE GENOMIC DNA]</scope>
    <source>
        <strain evidence="1">ATCC PRA-425</strain>
    </source>
</reference>
<comment type="caution">
    <text evidence="1">The sequence shown here is derived from an EMBL/GenBank/DDBJ whole genome shotgun (WGS) entry which is preliminary data.</text>
</comment>
<evidence type="ECO:0000313" key="1">
    <source>
        <dbReference type="EMBL" id="KAF4666654.1"/>
    </source>
</evidence>
<name>A0A7J6M580_PERCH</name>
<dbReference type="EMBL" id="JAAPAO010000229">
    <property type="protein sequence ID" value="KAF4666654.1"/>
    <property type="molecule type" value="Genomic_DNA"/>
</dbReference>
<gene>
    <name evidence="1" type="ORF">FOL47_003957</name>
</gene>
<dbReference type="OrthoDB" id="443078at2759"/>
<evidence type="ECO:0000313" key="2">
    <source>
        <dbReference type="Proteomes" id="UP000591131"/>
    </source>
</evidence>
<sequence>MARETGKLPSAADFAHTPSKKITWERLMAFLNPSRLEHPQIAQRLALFAMYGPSDDEGFLRAGYLGRHKLADFEVDRMARECYEAELIKLLNRPKDILTVIVAELLPKALDFQYKEKDVEELFACITRDPEGFMHFSDLQRVITTDFHRRLTSVIDSSKSPAKPGNDGLPFQSAQASRLTAVCRKKKLLPNQEFEVLSSKLHRGATLIASLEEQNMSASLSANVQLIRRLGPTHDRWDRYCAVRQGAVLTTHNRRLAKLKAP</sequence>
<dbReference type="Proteomes" id="UP000591131">
    <property type="component" value="Unassembled WGS sequence"/>
</dbReference>
<keyword evidence="2" id="KW-1185">Reference proteome</keyword>
<protein>
    <submittedName>
        <fullName evidence="1">Uncharacterized protein</fullName>
    </submittedName>
</protein>
<dbReference type="AlphaFoldDB" id="A0A7J6M580"/>
<proteinExistence type="predicted"/>